<evidence type="ECO:0000313" key="2">
    <source>
        <dbReference type="EMBL" id="CAB3775285.1"/>
    </source>
</evidence>
<dbReference type="AlphaFoldDB" id="A0A6J5FDI6"/>
<dbReference type="EMBL" id="CADIKH010000372">
    <property type="protein sequence ID" value="CAB3775285.1"/>
    <property type="molecule type" value="Genomic_DNA"/>
</dbReference>
<keyword evidence="3" id="KW-1185">Reference proteome</keyword>
<evidence type="ECO:0000256" key="1">
    <source>
        <dbReference type="SAM" id="MobiDB-lite"/>
    </source>
</evidence>
<gene>
    <name evidence="2" type="ORF">LMG29542_08667</name>
</gene>
<proteinExistence type="predicted"/>
<feature type="region of interest" description="Disordered" evidence="1">
    <location>
        <begin position="1"/>
        <end position="21"/>
    </location>
</feature>
<reference evidence="2 3" key="1">
    <citation type="submission" date="2020-04" db="EMBL/GenBank/DDBJ databases">
        <authorList>
            <person name="De Canck E."/>
        </authorList>
    </citation>
    <scope>NUCLEOTIDE SEQUENCE [LARGE SCALE GENOMIC DNA]</scope>
    <source>
        <strain evidence="2 3">LMG 29542</strain>
    </source>
</reference>
<organism evidence="2 3">
    <name type="scientific">Paraburkholderia humisilvae</name>
    <dbReference type="NCBI Taxonomy" id="627669"/>
    <lineage>
        <taxon>Bacteria</taxon>
        <taxon>Pseudomonadati</taxon>
        <taxon>Pseudomonadota</taxon>
        <taxon>Betaproteobacteria</taxon>
        <taxon>Burkholderiales</taxon>
        <taxon>Burkholderiaceae</taxon>
        <taxon>Paraburkholderia</taxon>
    </lineage>
</organism>
<evidence type="ECO:0000313" key="3">
    <source>
        <dbReference type="Proteomes" id="UP000494363"/>
    </source>
</evidence>
<name>A0A6J5FDI6_9BURK</name>
<dbReference type="Proteomes" id="UP000494363">
    <property type="component" value="Unassembled WGS sequence"/>
</dbReference>
<accession>A0A6J5FDI6</accession>
<protein>
    <submittedName>
        <fullName evidence="2">Uncharacterized protein</fullName>
    </submittedName>
</protein>
<sequence>MAQQPSQFMPQQPSQFMPQQAQQNIVRHFGEQCYSTEHLQRLGENGICATLTAKILKESFAKDITQPPSFLRNHAALEREHNAYEARRATRHTT</sequence>